<keyword evidence="3" id="KW-1185">Reference proteome</keyword>
<dbReference type="InterPro" id="IPR050508">
    <property type="entry name" value="Methyltransf_Superfamily"/>
</dbReference>
<evidence type="ECO:0000313" key="2">
    <source>
        <dbReference type="EMBL" id="BDG05718.1"/>
    </source>
</evidence>
<evidence type="ECO:0000313" key="3">
    <source>
        <dbReference type="Proteomes" id="UP001162891"/>
    </source>
</evidence>
<dbReference type="EMBL" id="AP025591">
    <property type="protein sequence ID" value="BDG05718.1"/>
    <property type="molecule type" value="Genomic_DNA"/>
</dbReference>
<dbReference type="InterPro" id="IPR041698">
    <property type="entry name" value="Methyltransf_25"/>
</dbReference>
<evidence type="ECO:0000259" key="1">
    <source>
        <dbReference type="Pfam" id="PF13649"/>
    </source>
</evidence>
<dbReference type="PANTHER" id="PTHR42912">
    <property type="entry name" value="METHYLTRANSFERASE"/>
    <property type="match status" value="1"/>
</dbReference>
<organism evidence="2 3">
    <name type="scientific">Anaeromyxobacter oryzae</name>
    <dbReference type="NCBI Taxonomy" id="2918170"/>
    <lineage>
        <taxon>Bacteria</taxon>
        <taxon>Pseudomonadati</taxon>
        <taxon>Myxococcota</taxon>
        <taxon>Myxococcia</taxon>
        <taxon>Myxococcales</taxon>
        <taxon>Cystobacterineae</taxon>
        <taxon>Anaeromyxobacteraceae</taxon>
        <taxon>Anaeromyxobacter</taxon>
    </lineage>
</organism>
<dbReference type="Proteomes" id="UP001162891">
    <property type="component" value="Chromosome"/>
</dbReference>
<dbReference type="Gene3D" id="3.40.50.150">
    <property type="entry name" value="Vaccinia Virus protein VP39"/>
    <property type="match status" value="1"/>
</dbReference>
<name>A0ABN6N145_9BACT</name>
<proteinExistence type="predicted"/>
<sequence length="284" mass="31449">MPDFDAARYKQTQHDQWNKDGAAWHRWGPTLENWFAEVTATMLDLAGITHGDRVLDIAAGAGEPALSAAERVGASGYVLATDLSENIIAFARQTAEQRGMRNFETRVMDGENPDLPGASFDAILCRYGLMYMPDRHRALSEWYRVLRPTGRVVVAVYTAPEKNDWGSTPLSVIRGRAQLPPPAPGQPGPFSLGADGVLRDALDRAGFGNVVTRVVSTPLRMPSARHCIRFQRESFGGFNHMMAHLSTQERESIWDEVEEVMKRYESPDGFVAPCESLVAVGYKP</sequence>
<dbReference type="SUPFAM" id="SSF53335">
    <property type="entry name" value="S-adenosyl-L-methionine-dependent methyltransferases"/>
    <property type="match status" value="1"/>
</dbReference>
<dbReference type="CDD" id="cd02440">
    <property type="entry name" value="AdoMet_MTases"/>
    <property type="match status" value="1"/>
</dbReference>
<feature type="domain" description="Methyltransferase" evidence="1">
    <location>
        <begin position="54"/>
        <end position="150"/>
    </location>
</feature>
<dbReference type="Pfam" id="PF13649">
    <property type="entry name" value="Methyltransf_25"/>
    <property type="match status" value="1"/>
</dbReference>
<gene>
    <name evidence="2" type="ORF">AMOR_47140</name>
</gene>
<protein>
    <recommendedName>
        <fullName evidence="1">Methyltransferase domain-containing protein</fullName>
    </recommendedName>
</protein>
<reference evidence="3" key="1">
    <citation type="journal article" date="2022" name="Int. J. Syst. Evol. Microbiol.">
        <title>Anaeromyxobacter oryzae sp. nov., Anaeromyxobacter diazotrophicus sp. nov. and Anaeromyxobacter paludicola sp. nov., isolated from paddy soils.</title>
        <authorList>
            <person name="Itoh H."/>
            <person name="Xu Z."/>
            <person name="Mise K."/>
            <person name="Masuda Y."/>
            <person name="Ushijima N."/>
            <person name="Hayakawa C."/>
            <person name="Shiratori Y."/>
            <person name="Senoo K."/>
        </authorList>
    </citation>
    <scope>NUCLEOTIDE SEQUENCE [LARGE SCALE GENOMIC DNA]</scope>
    <source>
        <strain evidence="3">Red232</strain>
    </source>
</reference>
<dbReference type="RefSeq" id="WP_248354794.1">
    <property type="nucleotide sequence ID" value="NZ_AP025591.1"/>
</dbReference>
<accession>A0ABN6N145</accession>
<dbReference type="InterPro" id="IPR029063">
    <property type="entry name" value="SAM-dependent_MTases_sf"/>
</dbReference>